<evidence type="ECO:0000256" key="9">
    <source>
        <dbReference type="ARBA" id="ARBA00023136"/>
    </source>
</evidence>
<evidence type="ECO:0000256" key="2">
    <source>
        <dbReference type="ARBA" id="ARBA00007069"/>
    </source>
</evidence>
<dbReference type="Pfam" id="PF00528">
    <property type="entry name" value="BPD_transp_1"/>
    <property type="match status" value="1"/>
</dbReference>
<keyword evidence="8 10" id="KW-1133">Transmembrane helix</keyword>
<organism evidence="12 13">
    <name type="scientific">Herminiimonas aquatilis</name>
    <dbReference type="NCBI Taxonomy" id="345342"/>
    <lineage>
        <taxon>Bacteria</taxon>
        <taxon>Pseudomonadati</taxon>
        <taxon>Pseudomonadota</taxon>
        <taxon>Betaproteobacteria</taxon>
        <taxon>Burkholderiales</taxon>
        <taxon>Oxalobacteraceae</taxon>
        <taxon>Herminiimonas</taxon>
    </lineage>
</organism>
<dbReference type="InterPro" id="IPR035906">
    <property type="entry name" value="MetI-like_sf"/>
</dbReference>
<dbReference type="EMBL" id="JBHTCC010000004">
    <property type="protein sequence ID" value="MFC7299694.1"/>
    <property type="molecule type" value="Genomic_DNA"/>
</dbReference>
<comment type="caution">
    <text evidence="12">The sequence shown here is derived from an EMBL/GenBank/DDBJ whole genome shotgun (WGS) entry which is preliminary data.</text>
</comment>
<sequence length="299" mass="32289">MSTTLKADGSKADVLKEAMNPVYRKRLLIHRIGIALSFLAMIVGLFFLMWILFTLVIKGVGAINWAIFTQTTPAPGSEGGGLMNAIVGSLFMVGAAVFISTPIGILAGIYLAEYGEVSWFAKVTRFVTDIMLSAPSIVIGLFIYAIYVANVKHFSGWAGSFAISLIAIPVVVRTTDNMLGLVPTSLREAAFALGAPRWRVATFVRLRAVKAGVITGVLLAVARISGETAPLLFTALNNQFYSTNMNAPMANLPVVIYQFAMSPYDNWRSLAWGGALLITFSVLALNIASRTLFNQKINN</sequence>
<feature type="transmembrane region" description="Helical" evidence="10">
    <location>
        <begin position="208"/>
        <end position="226"/>
    </location>
</feature>
<dbReference type="Gene3D" id="1.10.3720.10">
    <property type="entry name" value="MetI-like"/>
    <property type="match status" value="1"/>
</dbReference>
<comment type="subcellular location">
    <subcellularLocation>
        <location evidence="10">Cell inner membrane</location>
        <topology evidence="10">Multi-pass membrane protein</topology>
    </subcellularLocation>
    <subcellularLocation>
        <location evidence="1">Cell membrane</location>
        <topology evidence="1">Multi-pass membrane protein</topology>
    </subcellularLocation>
</comment>
<keyword evidence="4" id="KW-0813">Transport</keyword>
<gene>
    <name evidence="12" type="primary">pstA</name>
    <name evidence="12" type="ORF">ACFQO0_14725</name>
</gene>
<feature type="domain" description="ABC transmembrane type-1" evidence="11">
    <location>
        <begin position="86"/>
        <end position="289"/>
    </location>
</feature>
<dbReference type="NCBIfam" id="TIGR00974">
    <property type="entry name" value="3a0107s02c"/>
    <property type="match status" value="1"/>
</dbReference>
<keyword evidence="9 10" id="KW-0472">Membrane</keyword>
<evidence type="ECO:0000256" key="4">
    <source>
        <dbReference type="ARBA" id="ARBA00022448"/>
    </source>
</evidence>
<feature type="transmembrane region" description="Helical" evidence="10">
    <location>
        <begin position="34"/>
        <end position="67"/>
    </location>
</feature>
<evidence type="ECO:0000256" key="7">
    <source>
        <dbReference type="ARBA" id="ARBA00022692"/>
    </source>
</evidence>
<keyword evidence="7 10" id="KW-0812">Transmembrane</keyword>
<dbReference type="PROSITE" id="PS50928">
    <property type="entry name" value="ABC_TM1"/>
    <property type="match status" value="1"/>
</dbReference>
<feature type="transmembrane region" description="Helical" evidence="10">
    <location>
        <begin position="154"/>
        <end position="172"/>
    </location>
</feature>
<keyword evidence="13" id="KW-1185">Reference proteome</keyword>
<feature type="transmembrane region" description="Helical" evidence="10">
    <location>
        <begin position="270"/>
        <end position="288"/>
    </location>
</feature>
<evidence type="ECO:0000256" key="10">
    <source>
        <dbReference type="RuleBase" id="RU363043"/>
    </source>
</evidence>
<evidence type="ECO:0000256" key="1">
    <source>
        <dbReference type="ARBA" id="ARBA00004651"/>
    </source>
</evidence>
<reference evidence="13" key="1">
    <citation type="journal article" date="2019" name="Int. J. Syst. Evol. Microbiol.">
        <title>The Global Catalogue of Microorganisms (GCM) 10K type strain sequencing project: providing services to taxonomists for standard genome sequencing and annotation.</title>
        <authorList>
            <consortium name="The Broad Institute Genomics Platform"/>
            <consortium name="The Broad Institute Genome Sequencing Center for Infectious Disease"/>
            <person name="Wu L."/>
            <person name="Ma J."/>
        </authorList>
    </citation>
    <scope>NUCLEOTIDE SEQUENCE [LARGE SCALE GENOMIC DNA]</scope>
    <source>
        <strain evidence="13">CCUG 36956</strain>
    </source>
</reference>
<feature type="transmembrane region" description="Helical" evidence="10">
    <location>
        <begin position="123"/>
        <end position="148"/>
    </location>
</feature>
<evidence type="ECO:0000256" key="6">
    <source>
        <dbReference type="ARBA" id="ARBA00022592"/>
    </source>
</evidence>
<dbReference type="PANTHER" id="PTHR42922">
    <property type="entry name" value="PHOSPHATE TRANSPORT SYSTEM PERMEASE PROTEIN PSTA"/>
    <property type="match status" value="1"/>
</dbReference>
<evidence type="ECO:0000313" key="13">
    <source>
        <dbReference type="Proteomes" id="UP001596379"/>
    </source>
</evidence>
<keyword evidence="6" id="KW-0592">Phosphate transport</keyword>
<evidence type="ECO:0000259" key="11">
    <source>
        <dbReference type="PROSITE" id="PS50928"/>
    </source>
</evidence>
<dbReference type="SUPFAM" id="SSF161098">
    <property type="entry name" value="MetI-like"/>
    <property type="match status" value="1"/>
</dbReference>
<dbReference type="InterPro" id="IPR005672">
    <property type="entry name" value="Phosphate_PstA"/>
</dbReference>
<dbReference type="CDD" id="cd06261">
    <property type="entry name" value="TM_PBP2"/>
    <property type="match status" value="1"/>
</dbReference>
<evidence type="ECO:0000256" key="8">
    <source>
        <dbReference type="ARBA" id="ARBA00022989"/>
    </source>
</evidence>
<comment type="similarity">
    <text evidence="2 10">Belongs to the binding-protein-dependent transport system permease family. CysTW subfamily.</text>
</comment>
<evidence type="ECO:0000256" key="3">
    <source>
        <dbReference type="ARBA" id="ARBA00016864"/>
    </source>
</evidence>
<feature type="transmembrane region" description="Helical" evidence="10">
    <location>
        <begin position="87"/>
        <end position="111"/>
    </location>
</feature>
<keyword evidence="5 10" id="KW-1003">Cell membrane</keyword>
<dbReference type="Proteomes" id="UP001596379">
    <property type="component" value="Unassembled WGS sequence"/>
</dbReference>
<dbReference type="InterPro" id="IPR000515">
    <property type="entry name" value="MetI-like"/>
</dbReference>
<evidence type="ECO:0000313" key="12">
    <source>
        <dbReference type="EMBL" id="MFC7299694.1"/>
    </source>
</evidence>
<protein>
    <recommendedName>
        <fullName evidence="3 10">Phosphate transport system permease protein PstA</fullName>
    </recommendedName>
</protein>
<accession>A0ABW2J948</accession>
<dbReference type="InterPro" id="IPR051408">
    <property type="entry name" value="Phosphate_transprt_permease"/>
</dbReference>
<dbReference type="RefSeq" id="WP_382236015.1">
    <property type="nucleotide sequence ID" value="NZ_JBHTCC010000004.1"/>
</dbReference>
<name>A0ABW2J948_9BURK</name>
<proteinExistence type="inferred from homology"/>
<evidence type="ECO:0000256" key="5">
    <source>
        <dbReference type="ARBA" id="ARBA00022475"/>
    </source>
</evidence>
<dbReference type="PANTHER" id="PTHR42922:SF1">
    <property type="entry name" value="PHOSPHATE TRANSPORT SYSTEM PERMEASE PROTEIN PSTA"/>
    <property type="match status" value="1"/>
</dbReference>